<proteinExistence type="predicted"/>
<dbReference type="EMBL" id="ML977140">
    <property type="protein sequence ID" value="KAF1990939.1"/>
    <property type="molecule type" value="Genomic_DNA"/>
</dbReference>
<organism evidence="2 3">
    <name type="scientific">Aulographum hederae CBS 113979</name>
    <dbReference type="NCBI Taxonomy" id="1176131"/>
    <lineage>
        <taxon>Eukaryota</taxon>
        <taxon>Fungi</taxon>
        <taxon>Dikarya</taxon>
        <taxon>Ascomycota</taxon>
        <taxon>Pezizomycotina</taxon>
        <taxon>Dothideomycetes</taxon>
        <taxon>Pleosporomycetidae</taxon>
        <taxon>Aulographales</taxon>
        <taxon>Aulographaceae</taxon>
    </lineage>
</organism>
<reference evidence="2" key="1">
    <citation type="journal article" date="2020" name="Stud. Mycol.">
        <title>101 Dothideomycetes genomes: a test case for predicting lifestyles and emergence of pathogens.</title>
        <authorList>
            <person name="Haridas S."/>
            <person name="Albert R."/>
            <person name="Binder M."/>
            <person name="Bloem J."/>
            <person name="Labutti K."/>
            <person name="Salamov A."/>
            <person name="Andreopoulos B."/>
            <person name="Baker S."/>
            <person name="Barry K."/>
            <person name="Bills G."/>
            <person name="Bluhm B."/>
            <person name="Cannon C."/>
            <person name="Castanera R."/>
            <person name="Culley D."/>
            <person name="Daum C."/>
            <person name="Ezra D."/>
            <person name="Gonzalez J."/>
            <person name="Henrissat B."/>
            <person name="Kuo A."/>
            <person name="Liang C."/>
            <person name="Lipzen A."/>
            <person name="Lutzoni F."/>
            <person name="Magnuson J."/>
            <person name="Mondo S."/>
            <person name="Nolan M."/>
            <person name="Ohm R."/>
            <person name="Pangilinan J."/>
            <person name="Park H.-J."/>
            <person name="Ramirez L."/>
            <person name="Alfaro M."/>
            <person name="Sun H."/>
            <person name="Tritt A."/>
            <person name="Yoshinaga Y."/>
            <person name="Zwiers L.-H."/>
            <person name="Turgeon B."/>
            <person name="Goodwin S."/>
            <person name="Spatafora J."/>
            <person name="Crous P."/>
            <person name="Grigoriev I."/>
        </authorList>
    </citation>
    <scope>NUCLEOTIDE SEQUENCE</scope>
    <source>
        <strain evidence="2">CBS 113979</strain>
    </source>
</reference>
<dbReference type="Proteomes" id="UP000800041">
    <property type="component" value="Unassembled WGS sequence"/>
</dbReference>
<evidence type="ECO:0000256" key="1">
    <source>
        <dbReference type="SAM" id="MobiDB-lite"/>
    </source>
</evidence>
<gene>
    <name evidence="2" type="ORF">K402DRAFT_459715</name>
</gene>
<evidence type="ECO:0000313" key="3">
    <source>
        <dbReference type="Proteomes" id="UP000800041"/>
    </source>
</evidence>
<dbReference type="AlphaFoldDB" id="A0A6G1HD43"/>
<accession>A0A6G1HD43</accession>
<protein>
    <submittedName>
        <fullName evidence="2">Uncharacterized protein</fullName>
    </submittedName>
</protein>
<feature type="region of interest" description="Disordered" evidence="1">
    <location>
        <begin position="28"/>
        <end position="72"/>
    </location>
</feature>
<keyword evidence="3" id="KW-1185">Reference proteome</keyword>
<name>A0A6G1HD43_9PEZI</name>
<evidence type="ECO:0000313" key="2">
    <source>
        <dbReference type="EMBL" id="KAF1990939.1"/>
    </source>
</evidence>
<sequence length="293" mass="32941">MVAVLPAASAMPSKKWKKLVESPKAEETLLGDDYGPSEPASFAAAVGKSQPQKIEPPPEPGFKPDTTYKPFYGPDETREDCQQWYNDLKEANVQKRYGDKGIVRRTYDELAYESEIRHYVPDPDYKKSLRLLIKEHLKNPPRSRSVQDVNLSGLRMSELVGSAKFPGGQFGKAQEMVKFLVKENAELVKGLGDLGGSEVMLKCEWVRKEHMDVEKLMRVEPDQVRSMAEADGEKGKDGEERVRGMIEVLREARERLLDDADLMEKETARLAMERAVGAGEVESDSEQPVNLLT</sequence>